<dbReference type="Proteomes" id="UP000232323">
    <property type="component" value="Unassembled WGS sequence"/>
</dbReference>
<gene>
    <name evidence="1" type="ORF">CEUSTIGMA_g731.t1</name>
</gene>
<proteinExistence type="predicted"/>
<name>A0A250WR12_9CHLO</name>
<protein>
    <submittedName>
        <fullName evidence="1">Uncharacterized protein</fullName>
    </submittedName>
</protein>
<evidence type="ECO:0000313" key="2">
    <source>
        <dbReference type="Proteomes" id="UP000232323"/>
    </source>
</evidence>
<keyword evidence="2" id="KW-1185">Reference proteome</keyword>
<sequence>MTACCSHYTYQMIACCSHCSYQMLISFPLDVGNTNVNKQSVTQEVCPALLGLLSNLLQDQGLSPFTTLYGSIQANGCYAVSILPSPVAPIRIQATYFNVTAPQWSSLTAALYSINTITRGHILCYSTLTLKPYGSVSASEAAKSTLMMTPTANPGWLGTPAEAAGTCFTSLRPASPQ</sequence>
<dbReference type="EMBL" id="BEGY01000003">
    <property type="protein sequence ID" value="GAX73277.1"/>
    <property type="molecule type" value="Genomic_DNA"/>
</dbReference>
<accession>A0A250WR12</accession>
<comment type="caution">
    <text evidence="1">The sequence shown here is derived from an EMBL/GenBank/DDBJ whole genome shotgun (WGS) entry which is preliminary data.</text>
</comment>
<reference evidence="1 2" key="1">
    <citation type="submission" date="2017-08" db="EMBL/GenBank/DDBJ databases">
        <title>Acidophilic green algal genome provides insights into adaptation to an acidic environment.</title>
        <authorList>
            <person name="Hirooka S."/>
            <person name="Hirose Y."/>
            <person name="Kanesaki Y."/>
            <person name="Higuchi S."/>
            <person name="Fujiwara T."/>
            <person name="Onuma R."/>
            <person name="Era A."/>
            <person name="Ohbayashi R."/>
            <person name="Uzuka A."/>
            <person name="Nozaki H."/>
            <person name="Yoshikawa H."/>
            <person name="Miyagishima S.Y."/>
        </authorList>
    </citation>
    <scope>NUCLEOTIDE SEQUENCE [LARGE SCALE GENOMIC DNA]</scope>
    <source>
        <strain evidence="1 2">NIES-2499</strain>
    </source>
</reference>
<dbReference type="AlphaFoldDB" id="A0A250WR12"/>
<organism evidence="1 2">
    <name type="scientific">Chlamydomonas eustigma</name>
    <dbReference type="NCBI Taxonomy" id="1157962"/>
    <lineage>
        <taxon>Eukaryota</taxon>
        <taxon>Viridiplantae</taxon>
        <taxon>Chlorophyta</taxon>
        <taxon>core chlorophytes</taxon>
        <taxon>Chlorophyceae</taxon>
        <taxon>CS clade</taxon>
        <taxon>Chlamydomonadales</taxon>
        <taxon>Chlamydomonadaceae</taxon>
        <taxon>Chlamydomonas</taxon>
    </lineage>
</organism>
<evidence type="ECO:0000313" key="1">
    <source>
        <dbReference type="EMBL" id="GAX73277.1"/>
    </source>
</evidence>